<dbReference type="Pfam" id="PF13542">
    <property type="entry name" value="HTH_Tnp_ISL3"/>
    <property type="match status" value="1"/>
</dbReference>
<dbReference type="InterPro" id="IPR029261">
    <property type="entry name" value="Transposase_Znf"/>
</dbReference>
<dbReference type="STRING" id="65700.SY86_05050"/>
<evidence type="ECO:0000313" key="6">
    <source>
        <dbReference type="EMBL" id="KKF34932.1"/>
    </source>
</evidence>
<dbReference type="AlphaFoldDB" id="A0A0M2KAP3"/>
<dbReference type="InterPro" id="IPR047951">
    <property type="entry name" value="Transpos_ISL3"/>
</dbReference>
<keyword evidence="11" id="KW-1185">Reference proteome</keyword>
<accession>A0A0M2KAP3</accession>
<dbReference type="EMBL" id="JXNU01000003">
    <property type="protein sequence ID" value="KKF35999.1"/>
    <property type="molecule type" value="Genomic_DNA"/>
</dbReference>
<evidence type="ECO:0000259" key="2">
    <source>
        <dbReference type="Pfam" id="PF13542"/>
    </source>
</evidence>
<gene>
    <name evidence="6" type="ORF">SY86_05050</name>
    <name evidence="7" type="ORF">SY86_10790</name>
    <name evidence="8" type="ORF">SY86_11825</name>
    <name evidence="9" type="ORF">SY86_12070</name>
    <name evidence="10" type="ORF">SY86_18030</name>
    <name evidence="5" type="ORF">SY86_23880</name>
    <name evidence="4" type="ORF">SY86_25600</name>
</gene>
<dbReference type="PANTHER" id="PTHR33498">
    <property type="entry name" value="TRANSPOSASE FOR INSERTION SEQUENCE ELEMENT IS1557"/>
    <property type="match status" value="1"/>
</dbReference>
<evidence type="ECO:0000313" key="11">
    <source>
        <dbReference type="Proteomes" id="UP000033924"/>
    </source>
</evidence>
<feature type="domain" description="Transposase IS204/IS1001/IS1096/IS1165 helix-turn-helix" evidence="2">
    <location>
        <begin position="92"/>
        <end position="141"/>
    </location>
</feature>
<evidence type="ECO:0000313" key="8">
    <source>
        <dbReference type="EMBL" id="KKF35958.1"/>
    </source>
</evidence>
<evidence type="ECO:0000259" key="1">
    <source>
        <dbReference type="Pfam" id="PF01610"/>
    </source>
</evidence>
<evidence type="ECO:0000313" key="4">
    <source>
        <dbReference type="EMBL" id="KKF34333.1"/>
    </source>
</evidence>
<evidence type="ECO:0000313" key="10">
    <source>
        <dbReference type="EMBL" id="KKF36892.1"/>
    </source>
</evidence>
<reference evidence="9 11" key="1">
    <citation type="submission" date="2015-01" db="EMBL/GenBank/DDBJ databases">
        <title>Erwinia tracheiphila.</title>
        <authorList>
            <person name="Shapiro L.R."/>
        </authorList>
    </citation>
    <scope>NUCLEOTIDE SEQUENCE [LARGE SCALE GENOMIC DNA]</scope>
    <source>
        <strain evidence="9 11">BuffGH</strain>
    </source>
</reference>
<dbReference type="RefSeq" id="WP_046371929.1">
    <property type="nucleotide sequence ID" value="NZ_CP089932.1"/>
</dbReference>
<dbReference type="InterPro" id="IPR002560">
    <property type="entry name" value="Transposase_DDE"/>
</dbReference>
<evidence type="ECO:0000259" key="3">
    <source>
        <dbReference type="Pfam" id="PF14690"/>
    </source>
</evidence>
<dbReference type="EMBL" id="JXNU01000004">
    <property type="protein sequence ID" value="KKF34413.1"/>
    <property type="molecule type" value="Genomic_DNA"/>
</dbReference>
<dbReference type="PANTHER" id="PTHR33498:SF1">
    <property type="entry name" value="TRANSPOSASE FOR INSERTION SEQUENCE ELEMENT IS1557"/>
    <property type="match status" value="1"/>
</dbReference>
<sequence length="406" mass="46824">MDEKSLYAHILNLSAPWQVESLSLDENTGSVTVVVGIAKNSLLICPTCRQQCPVHDHRHRKWRHLDTCQFMTVVEANVPRVMCPDHGCQTLPVPWAGAGSRYTLLFESFILSWLKISTVDAVRKQLKLSWNAVDGIMTRAVKRGLARIKKPLSARHMNVDEVAFKKGHRYITVISDREGRALALTDDRGTESLASYLRTLTDSQLQAVKTFSMDMNAGYIRAARIHLPGAVEKIAFDRFHVAKQLGEIVDKTRQNEHPRLPVDSRRQAKGTRFLWQYSDKWMTEPRQEKLAWLREQMQLTSQCWTLKELAKDIWNRPWSDKRRADWLQWIALAKSCDVPVMRNMAGTITKRLYGILNAMRYSVSNGNAEALNSKIRLLRIKARGYRNRERFKLGVMFHYGKLDMTF</sequence>
<organism evidence="9 11">
    <name type="scientific">Erwinia tracheiphila</name>
    <dbReference type="NCBI Taxonomy" id="65700"/>
    <lineage>
        <taxon>Bacteria</taxon>
        <taxon>Pseudomonadati</taxon>
        <taxon>Pseudomonadota</taxon>
        <taxon>Gammaproteobacteria</taxon>
        <taxon>Enterobacterales</taxon>
        <taxon>Erwiniaceae</taxon>
        <taxon>Erwinia</taxon>
    </lineage>
</organism>
<dbReference type="EMBL" id="JXNU01000005">
    <property type="protein sequence ID" value="KKF34333.1"/>
    <property type="molecule type" value="Genomic_DNA"/>
</dbReference>
<proteinExistence type="predicted"/>
<dbReference type="Pfam" id="PF01610">
    <property type="entry name" value="DDE_Tnp_ISL3"/>
    <property type="match status" value="1"/>
</dbReference>
<dbReference type="InterPro" id="IPR032877">
    <property type="entry name" value="Transposase_HTH"/>
</dbReference>
<dbReference type="Proteomes" id="UP000033924">
    <property type="component" value="Unassembled WGS sequence"/>
</dbReference>
<protein>
    <submittedName>
        <fullName evidence="9">Transposase</fullName>
    </submittedName>
</protein>
<dbReference type="PATRIC" id="fig|65700.7.peg.1271"/>
<dbReference type="NCBIfam" id="NF033550">
    <property type="entry name" value="transpos_ISL3"/>
    <property type="match status" value="1"/>
</dbReference>
<dbReference type="EMBL" id="JXNU01000003">
    <property type="protein sequence ID" value="KKF34932.1"/>
    <property type="molecule type" value="Genomic_DNA"/>
</dbReference>
<dbReference type="Pfam" id="PF14690">
    <property type="entry name" value="Zn_ribbon_ISL3"/>
    <property type="match status" value="1"/>
</dbReference>
<evidence type="ECO:0000313" key="9">
    <source>
        <dbReference type="EMBL" id="KKF35999.1"/>
    </source>
</evidence>
<feature type="domain" description="Transposase IS204/IS1001/IS1096/IS1165 DDE" evidence="1">
    <location>
        <begin position="159"/>
        <end position="393"/>
    </location>
</feature>
<dbReference type="EMBL" id="JXNU01000003">
    <property type="protein sequence ID" value="KKF36892.1"/>
    <property type="molecule type" value="Genomic_DNA"/>
</dbReference>
<comment type="caution">
    <text evidence="9">The sequence shown here is derived from an EMBL/GenBank/DDBJ whole genome shotgun (WGS) entry which is preliminary data.</text>
</comment>
<evidence type="ECO:0000313" key="5">
    <source>
        <dbReference type="EMBL" id="KKF34413.1"/>
    </source>
</evidence>
<dbReference type="EMBL" id="JXNU01000003">
    <property type="protein sequence ID" value="KKF35803.1"/>
    <property type="molecule type" value="Genomic_DNA"/>
</dbReference>
<name>A0A0M2KAP3_9GAMM</name>
<dbReference type="EMBL" id="JXNU01000003">
    <property type="protein sequence ID" value="KKF35958.1"/>
    <property type="molecule type" value="Genomic_DNA"/>
</dbReference>
<evidence type="ECO:0000313" key="7">
    <source>
        <dbReference type="EMBL" id="KKF35803.1"/>
    </source>
</evidence>
<feature type="domain" description="Transposase IS204/IS1001/IS1096/IS1165 zinc-finger" evidence="3">
    <location>
        <begin position="44"/>
        <end position="86"/>
    </location>
</feature>